<comment type="subcellular location">
    <subcellularLocation>
        <location evidence="1">Cytoplasm</location>
    </subcellularLocation>
</comment>
<name>A0A2A4ETU7_9BURK</name>
<dbReference type="InterPro" id="IPR039315">
    <property type="entry name" value="CheW"/>
</dbReference>
<protein>
    <recommendedName>
        <fullName evidence="2">Chemotaxis protein CheW</fullName>
    </recommendedName>
</protein>
<dbReference type="SMART" id="SM00260">
    <property type="entry name" value="CheW"/>
    <property type="match status" value="1"/>
</dbReference>
<accession>A0A2A4ETU7</accession>
<evidence type="ECO:0000313" key="6">
    <source>
        <dbReference type="Proteomes" id="UP000218022"/>
    </source>
</evidence>
<evidence type="ECO:0000256" key="1">
    <source>
        <dbReference type="ARBA" id="ARBA00004496"/>
    </source>
</evidence>
<dbReference type="RefSeq" id="WP_096725509.1">
    <property type="nucleotide sequence ID" value="NZ_MTZV01000006.1"/>
</dbReference>
<dbReference type="SUPFAM" id="SSF50341">
    <property type="entry name" value="CheW-like"/>
    <property type="match status" value="1"/>
</dbReference>
<reference evidence="5 6" key="1">
    <citation type="submission" date="2017-01" db="EMBL/GenBank/DDBJ databases">
        <title>Whole-Genome Shotgun Sequencing of Two beta-Proteobacterial Species in Search of the Bulgecin Biosynthetic Cluster.</title>
        <authorList>
            <person name="Horsman M.E."/>
            <person name="Marous D.R."/>
            <person name="Li R."/>
            <person name="Oliver R.A."/>
            <person name="Byun B."/>
            <person name="Emrich S.J."/>
            <person name="Boggess B."/>
            <person name="Townsend C.A."/>
            <person name="Mobashery S."/>
        </authorList>
    </citation>
    <scope>NUCLEOTIDE SEQUENCE [LARGE SCALE GENOMIC DNA]</scope>
    <source>
        <strain evidence="5 6">ATCC 31363</strain>
    </source>
</reference>
<dbReference type="PANTHER" id="PTHR22617:SF45">
    <property type="entry name" value="CHEMOTAXIS PROTEIN CHEW"/>
    <property type="match status" value="1"/>
</dbReference>
<dbReference type="AlphaFoldDB" id="A0A2A4ETU7"/>
<evidence type="ECO:0000256" key="3">
    <source>
        <dbReference type="ARBA" id="ARBA00022490"/>
    </source>
</evidence>
<sequence length="252" mass="27111">MIHVATDNVWTTAPVDDCWNRIGSRGDGSCPRLAEHARCLNCPVFERGAALLLDRPLDDAASLPHVSHPSAQAASSASRELAARALAAHDRADLADIDRASLEAALVFRVADEWLALPAAALRQVDEPRPIHSLPHRRNRVVLGLVNIRGALTVAASLGELLNLDRNGPARHANRTVYARMLVATHRGEPAAFPVDEVEGVVRFATSAVMPVPTTLAHATASHARGVLAWRDTTIGLLDTARVFESLARSLR</sequence>
<dbReference type="Pfam" id="PF01584">
    <property type="entry name" value="CheW"/>
    <property type="match status" value="1"/>
</dbReference>
<proteinExistence type="predicted"/>
<gene>
    <name evidence="5" type="ORF">BWP39_28305</name>
</gene>
<dbReference type="Proteomes" id="UP000218022">
    <property type="component" value="Unassembled WGS sequence"/>
</dbReference>
<keyword evidence="3" id="KW-0963">Cytoplasm</keyword>
<dbReference type="PANTHER" id="PTHR22617">
    <property type="entry name" value="CHEMOTAXIS SENSOR HISTIDINE KINASE-RELATED"/>
    <property type="match status" value="1"/>
</dbReference>
<evidence type="ECO:0000259" key="4">
    <source>
        <dbReference type="PROSITE" id="PS50851"/>
    </source>
</evidence>
<evidence type="ECO:0000256" key="2">
    <source>
        <dbReference type="ARBA" id="ARBA00021483"/>
    </source>
</evidence>
<dbReference type="GO" id="GO:0007165">
    <property type="term" value="P:signal transduction"/>
    <property type="evidence" value="ECO:0007669"/>
    <property type="project" value="InterPro"/>
</dbReference>
<dbReference type="GO" id="GO:0005829">
    <property type="term" value="C:cytosol"/>
    <property type="evidence" value="ECO:0007669"/>
    <property type="project" value="TreeGrafter"/>
</dbReference>
<dbReference type="EMBL" id="MTZV01000006">
    <property type="protein sequence ID" value="PCE23586.1"/>
    <property type="molecule type" value="Genomic_DNA"/>
</dbReference>
<dbReference type="InterPro" id="IPR036061">
    <property type="entry name" value="CheW-like_dom_sf"/>
</dbReference>
<organism evidence="5 6">
    <name type="scientific">Paraburkholderia acidicola</name>
    <dbReference type="NCBI Taxonomy" id="1912599"/>
    <lineage>
        <taxon>Bacteria</taxon>
        <taxon>Pseudomonadati</taxon>
        <taxon>Pseudomonadota</taxon>
        <taxon>Betaproteobacteria</taxon>
        <taxon>Burkholderiales</taxon>
        <taxon>Burkholderiaceae</taxon>
        <taxon>Paraburkholderia</taxon>
    </lineage>
</organism>
<dbReference type="Gene3D" id="2.40.50.180">
    <property type="entry name" value="CheA-289, Domain 4"/>
    <property type="match status" value="1"/>
</dbReference>
<evidence type="ECO:0000313" key="5">
    <source>
        <dbReference type="EMBL" id="PCE23586.1"/>
    </source>
</evidence>
<comment type="caution">
    <text evidence="5">The sequence shown here is derived from an EMBL/GenBank/DDBJ whole genome shotgun (WGS) entry which is preliminary data.</text>
</comment>
<dbReference type="PROSITE" id="PS50851">
    <property type="entry name" value="CHEW"/>
    <property type="match status" value="1"/>
</dbReference>
<feature type="domain" description="CheW-like" evidence="4">
    <location>
        <begin position="102"/>
        <end position="249"/>
    </location>
</feature>
<dbReference type="GO" id="GO:0006935">
    <property type="term" value="P:chemotaxis"/>
    <property type="evidence" value="ECO:0007669"/>
    <property type="project" value="InterPro"/>
</dbReference>
<dbReference type="OrthoDB" id="21516at2"/>
<dbReference type="InterPro" id="IPR002545">
    <property type="entry name" value="CheW-lke_dom"/>
</dbReference>
<dbReference type="Gene3D" id="2.30.30.40">
    <property type="entry name" value="SH3 Domains"/>
    <property type="match status" value="1"/>
</dbReference>